<feature type="region of interest" description="Disordered" evidence="1">
    <location>
        <begin position="44"/>
        <end position="68"/>
    </location>
</feature>
<feature type="transmembrane region" description="Helical" evidence="2">
    <location>
        <begin position="80"/>
        <end position="100"/>
    </location>
</feature>
<reference evidence="3 4" key="1">
    <citation type="submission" date="2018-08" db="EMBL/GenBank/DDBJ databases">
        <title>Aphanomyces genome sequencing and annotation.</title>
        <authorList>
            <person name="Minardi D."/>
            <person name="Oidtmann B."/>
            <person name="Van Der Giezen M."/>
            <person name="Studholme D.J."/>
        </authorList>
    </citation>
    <scope>NUCLEOTIDE SEQUENCE [LARGE SCALE GENOMIC DNA]</scope>
    <source>
        <strain evidence="3 4">Sv</strain>
    </source>
</reference>
<name>A0A418CNB5_APHAT</name>
<feature type="compositionally biased region" description="Low complexity" evidence="1">
    <location>
        <begin position="46"/>
        <end position="68"/>
    </location>
</feature>
<comment type="caution">
    <text evidence="3">The sequence shown here is derived from an EMBL/GenBank/DDBJ whole genome shotgun (WGS) entry which is preliminary data.</text>
</comment>
<dbReference type="AlphaFoldDB" id="A0A418CNB5"/>
<organism evidence="3 4">
    <name type="scientific">Aphanomyces astaci</name>
    <name type="common">Crayfish plague agent</name>
    <dbReference type="NCBI Taxonomy" id="112090"/>
    <lineage>
        <taxon>Eukaryota</taxon>
        <taxon>Sar</taxon>
        <taxon>Stramenopiles</taxon>
        <taxon>Oomycota</taxon>
        <taxon>Saprolegniomycetes</taxon>
        <taxon>Saprolegniales</taxon>
        <taxon>Verrucalvaceae</taxon>
        <taxon>Aphanomyces</taxon>
    </lineage>
</organism>
<keyword evidence="2" id="KW-0472">Membrane</keyword>
<gene>
    <name evidence="3" type="ORF">DYB35_006383</name>
</gene>
<dbReference type="VEuPathDB" id="FungiDB:H257_16462"/>
<dbReference type="EMBL" id="QUTG01007103">
    <property type="protein sequence ID" value="RHY83118.1"/>
    <property type="molecule type" value="Genomic_DNA"/>
</dbReference>
<protein>
    <submittedName>
        <fullName evidence="3">Uncharacterized protein</fullName>
    </submittedName>
</protein>
<accession>A0A418CNB5</accession>
<evidence type="ECO:0000313" key="4">
    <source>
        <dbReference type="Proteomes" id="UP000285712"/>
    </source>
</evidence>
<sequence>MTIPSIPINVKPILTTPTLPPTAVAIISSIPTKLPTSVDELAQALNSSTTSRPSSSNSSANATSADSTASDSFFRIDNGAMWGTFAGATFFGAIVVISNVPSVASNRKQSAVPMLEPPSLAQYEEEEDHGFDRYSVESDDMDIRHTAPEDRLMMHGHEWTAAAGTGLPRKVSEADTEADIGDIARMSYASTAMFERDSTASSRYSTSFTSHGPVPPVLHQYYHHEKQDLPVRDSYEL</sequence>
<evidence type="ECO:0000256" key="1">
    <source>
        <dbReference type="SAM" id="MobiDB-lite"/>
    </source>
</evidence>
<keyword evidence="2" id="KW-1133">Transmembrane helix</keyword>
<proteinExistence type="predicted"/>
<evidence type="ECO:0000313" key="3">
    <source>
        <dbReference type="EMBL" id="RHY83118.1"/>
    </source>
</evidence>
<dbReference type="Proteomes" id="UP000285712">
    <property type="component" value="Unassembled WGS sequence"/>
</dbReference>
<evidence type="ECO:0000256" key="2">
    <source>
        <dbReference type="SAM" id="Phobius"/>
    </source>
</evidence>
<keyword evidence="2" id="KW-0812">Transmembrane</keyword>